<gene>
    <name evidence="1" type="ORF">LSH36_427g06028</name>
</gene>
<sequence>MKKRRKFITWSEQQSLEDEKILPNLLDCPDCRMQVLAIQGKSKRSQLWDIKTLLESNGQLRVIDPKIAASMENYRIKQLDSELNARFIVLT</sequence>
<evidence type="ECO:0000313" key="1">
    <source>
        <dbReference type="EMBL" id="KAK2150033.1"/>
    </source>
</evidence>
<keyword evidence="2" id="KW-1185">Reference proteome</keyword>
<evidence type="ECO:0000313" key="2">
    <source>
        <dbReference type="Proteomes" id="UP001208570"/>
    </source>
</evidence>
<organism evidence="1 2">
    <name type="scientific">Paralvinella palmiformis</name>
    <dbReference type="NCBI Taxonomy" id="53620"/>
    <lineage>
        <taxon>Eukaryota</taxon>
        <taxon>Metazoa</taxon>
        <taxon>Spiralia</taxon>
        <taxon>Lophotrochozoa</taxon>
        <taxon>Annelida</taxon>
        <taxon>Polychaeta</taxon>
        <taxon>Sedentaria</taxon>
        <taxon>Canalipalpata</taxon>
        <taxon>Terebellida</taxon>
        <taxon>Terebelliformia</taxon>
        <taxon>Alvinellidae</taxon>
        <taxon>Paralvinella</taxon>
    </lineage>
</organism>
<dbReference type="EMBL" id="JAODUP010000427">
    <property type="protein sequence ID" value="KAK2150033.1"/>
    <property type="molecule type" value="Genomic_DNA"/>
</dbReference>
<comment type="caution">
    <text evidence="1">The sequence shown here is derived from an EMBL/GenBank/DDBJ whole genome shotgun (WGS) entry which is preliminary data.</text>
</comment>
<dbReference type="Proteomes" id="UP001208570">
    <property type="component" value="Unassembled WGS sequence"/>
</dbReference>
<proteinExistence type="predicted"/>
<dbReference type="AlphaFoldDB" id="A0AAD9JBI9"/>
<protein>
    <submittedName>
        <fullName evidence="1">Uncharacterized protein</fullName>
    </submittedName>
</protein>
<accession>A0AAD9JBI9</accession>
<name>A0AAD9JBI9_9ANNE</name>
<reference evidence="1" key="1">
    <citation type="journal article" date="2023" name="Mol. Biol. Evol.">
        <title>Third-Generation Sequencing Reveals the Adaptive Role of the Epigenome in Three Deep-Sea Polychaetes.</title>
        <authorList>
            <person name="Perez M."/>
            <person name="Aroh O."/>
            <person name="Sun Y."/>
            <person name="Lan Y."/>
            <person name="Juniper S.K."/>
            <person name="Young C.R."/>
            <person name="Angers B."/>
            <person name="Qian P.Y."/>
        </authorList>
    </citation>
    <scope>NUCLEOTIDE SEQUENCE</scope>
    <source>
        <strain evidence="1">P08H-3</strain>
    </source>
</reference>